<dbReference type="GO" id="GO:0009941">
    <property type="term" value="C:chloroplast envelope"/>
    <property type="evidence" value="ECO:0007669"/>
    <property type="project" value="TreeGrafter"/>
</dbReference>
<comment type="caution">
    <text evidence="2">The sequence shown here is derived from an EMBL/GenBank/DDBJ whole genome shotgun (WGS) entry which is preliminary data.</text>
</comment>
<feature type="region of interest" description="Disordered" evidence="1">
    <location>
        <begin position="61"/>
        <end position="125"/>
    </location>
</feature>
<dbReference type="InterPro" id="IPR040320">
    <property type="entry name" value="At4g37920-like"/>
</dbReference>
<evidence type="ECO:0000313" key="3">
    <source>
        <dbReference type="Proteomes" id="UP000886520"/>
    </source>
</evidence>
<dbReference type="AlphaFoldDB" id="A0A9D4UZP7"/>
<dbReference type="PANTHER" id="PTHR31755">
    <property type="entry name" value="FOLATE RECEPTOR-LIKE"/>
    <property type="match status" value="1"/>
</dbReference>
<reference evidence="2" key="1">
    <citation type="submission" date="2021-01" db="EMBL/GenBank/DDBJ databases">
        <title>Adiantum capillus-veneris genome.</title>
        <authorList>
            <person name="Fang Y."/>
            <person name="Liao Q."/>
        </authorList>
    </citation>
    <scope>NUCLEOTIDE SEQUENCE</scope>
    <source>
        <strain evidence="2">H3</strain>
        <tissue evidence="2">Leaf</tissue>
    </source>
</reference>
<dbReference type="PANTHER" id="PTHR31755:SF3">
    <property type="entry name" value="EXOCYST COMPLEX COMPONENT SEC6"/>
    <property type="match status" value="1"/>
</dbReference>
<accession>A0A9D4UZP7</accession>
<sequence length="452" mass="51853">MSVPCCSDCLGIFYSHSHPVSYAPRPTLSFPYSPCFRLSSSPLSCQSRHFVSPRSFFQEDAGPSATDNIHGKPFESSKALKSSYNRQSEEEDNVPHSRVDSGSIADGEDEHVHREDATSNDGGNVLEDGYRMIRVADKLIDIFLVERTTPEEWRKLLAFSKEWSNIRSHFFKRCRARAEQELDPQKKGNLLKLGRKLKEVDDDMERHNELFAFVKENEQNIDKVIARRRKDFTTDFFQHLELIYQASYEQPDQQNDLAKVAQKCAAAIEAHDKATEEEAAISTAQLKFEEILNSPSLDVARNKIDELAKRNELDSTLMLLITKAWATSKESSMMKEEVKDILYYLYTIARGNMQRLVPKEVRILRHVLTLEDPKEQFAALTDAFSPGAELEGKDVDLLYTTPEQLHNWIMVVLNAYYNNQKNSLMKSAQELMSPATIKRLETLKRTIEDQFL</sequence>
<dbReference type="OrthoDB" id="509361at2759"/>
<keyword evidence="3" id="KW-1185">Reference proteome</keyword>
<dbReference type="EMBL" id="JABFUD020000008">
    <property type="protein sequence ID" value="KAI5076806.1"/>
    <property type="molecule type" value="Genomic_DNA"/>
</dbReference>
<name>A0A9D4UZP7_ADICA</name>
<gene>
    <name evidence="2" type="ORF">GOP47_0008871</name>
</gene>
<organism evidence="2 3">
    <name type="scientific">Adiantum capillus-veneris</name>
    <name type="common">Maidenhair fern</name>
    <dbReference type="NCBI Taxonomy" id="13818"/>
    <lineage>
        <taxon>Eukaryota</taxon>
        <taxon>Viridiplantae</taxon>
        <taxon>Streptophyta</taxon>
        <taxon>Embryophyta</taxon>
        <taxon>Tracheophyta</taxon>
        <taxon>Polypodiopsida</taxon>
        <taxon>Polypodiidae</taxon>
        <taxon>Polypodiales</taxon>
        <taxon>Pteridineae</taxon>
        <taxon>Pteridaceae</taxon>
        <taxon>Vittarioideae</taxon>
        <taxon>Adiantum</taxon>
    </lineage>
</organism>
<dbReference type="Proteomes" id="UP000886520">
    <property type="component" value="Chromosome 8"/>
</dbReference>
<proteinExistence type="predicted"/>
<evidence type="ECO:0000256" key="1">
    <source>
        <dbReference type="SAM" id="MobiDB-lite"/>
    </source>
</evidence>
<evidence type="ECO:0000313" key="2">
    <source>
        <dbReference type="EMBL" id="KAI5076806.1"/>
    </source>
</evidence>
<protein>
    <submittedName>
        <fullName evidence="2">Uncharacterized protein</fullName>
    </submittedName>
</protein>
<dbReference type="GO" id="GO:0009535">
    <property type="term" value="C:chloroplast thylakoid membrane"/>
    <property type="evidence" value="ECO:0007669"/>
    <property type="project" value="TreeGrafter"/>
</dbReference>